<evidence type="ECO:0000313" key="12">
    <source>
        <dbReference type="Proteomes" id="UP000504612"/>
    </source>
</evidence>
<dbReference type="GeneID" id="113423254"/>
<feature type="domain" description="Ig-like" evidence="11">
    <location>
        <begin position="324"/>
        <end position="420"/>
    </location>
</feature>
<evidence type="ECO:0000256" key="5">
    <source>
        <dbReference type="ARBA" id="ARBA00022989"/>
    </source>
</evidence>
<dbReference type="RefSeq" id="XP_026540355.1">
    <property type="nucleotide sequence ID" value="XM_026684570.1"/>
</dbReference>
<keyword evidence="2 10" id="KW-0812">Transmembrane</keyword>
<feature type="transmembrane region" description="Helical" evidence="10">
    <location>
        <begin position="428"/>
        <end position="451"/>
    </location>
</feature>
<keyword evidence="7" id="KW-1015">Disulfide bond</keyword>
<dbReference type="FunFam" id="2.60.40.10:FF:000032">
    <property type="entry name" value="palladin isoform X1"/>
    <property type="match status" value="1"/>
</dbReference>
<sequence length="460" mass="51718">MLQFTCENHSHFCFRKEERDFHPKPFSCAVLTIAQKKPQEERSSPESWRKVALLHQEVYLLGLLRILLLTTTIQRGLSFRDANMGCPLEAFFLGLISTQLLWKGVIPEKVGEYYLKAPDHVLVEEGLCAMIPCNFTYNKQHALETAELKGYWKKEENNQVVATSTQISAENHFQLIGDLTAGNCSLLILNAQESDEGNYFFRMEKEPRAKYSFFKFAKPYLNVTKGQLPEIQILGTLRAGYSTKITCATFASCSWMPPKFTWNGLPEGIESPLQLNGTQVYSVVDFLPSVADHKQNITCRVNYTNGSNSVSRETTIQLNVTFKPQILIRGEHFCSNKSQQSFRNISQLKVQKGDCIRLRCKVKGNPLPQVTWVNGTKVLKTKPRALNVLELPDLKPEDSGKYTCQAANELGSVEASLELSVTDPIKTLLLKVTGALVVLAVIMIITGVILASKRNICKFV</sequence>
<evidence type="ECO:0000259" key="11">
    <source>
        <dbReference type="PROSITE" id="PS50835"/>
    </source>
</evidence>
<dbReference type="GO" id="GO:0005886">
    <property type="term" value="C:plasma membrane"/>
    <property type="evidence" value="ECO:0007669"/>
    <property type="project" value="TreeGrafter"/>
</dbReference>
<dbReference type="InterPro" id="IPR013098">
    <property type="entry name" value="Ig_I-set"/>
</dbReference>
<dbReference type="SMART" id="SM00408">
    <property type="entry name" value="IGc2"/>
    <property type="match status" value="1"/>
</dbReference>
<dbReference type="PANTHER" id="PTHR12035:SF125">
    <property type="entry name" value="SIALIC ACID-BINDING IG-LIKE LECTIN 5"/>
    <property type="match status" value="1"/>
</dbReference>
<keyword evidence="6 10" id="KW-0472">Membrane</keyword>
<evidence type="ECO:0000256" key="9">
    <source>
        <dbReference type="ARBA" id="ARBA00038361"/>
    </source>
</evidence>
<comment type="subcellular location">
    <subcellularLocation>
        <location evidence="1">Membrane</location>
        <topology evidence="1">Single-pass type I membrane protein</topology>
    </subcellularLocation>
</comment>
<dbReference type="SMART" id="SM00409">
    <property type="entry name" value="IG"/>
    <property type="match status" value="3"/>
</dbReference>
<dbReference type="InterPro" id="IPR051036">
    <property type="entry name" value="SIGLEC"/>
</dbReference>
<evidence type="ECO:0000256" key="10">
    <source>
        <dbReference type="SAM" id="Phobius"/>
    </source>
</evidence>
<protein>
    <submittedName>
        <fullName evidence="13">Sialic acid-binding Ig-like lectin 13</fullName>
    </submittedName>
</protein>
<dbReference type="Gene3D" id="2.60.40.10">
    <property type="entry name" value="Immunoglobulins"/>
    <property type="match status" value="3"/>
</dbReference>
<comment type="similarity">
    <text evidence="9">Belongs to the immunoglobulin superfamily. SIGLEC (sialic acid binding Ig-like lectin) family.</text>
</comment>
<dbReference type="GO" id="GO:0033691">
    <property type="term" value="F:sialic acid binding"/>
    <property type="evidence" value="ECO:0007669"/>
    <property type="project" value="TreeGrafter"/>
</dbReference>
<evidence type="ECO:0000256" key="7">
    <source>
        <dbReference type="ARBA" id="ARBA00023157"/>
    </source>
</evidence>
<dbReference type="InterPro" id="IPR003598">
    <property type="entry name" value="Ig_sub2"/>
</dbReference>
<evidence type="ECO:0000256" key="4">
    <source>
        <dbReference type="ARBA" id="ARBA00022889"/>
    </source>
</evidence>
<evidence type="ECO:0000256" key="6">
    <source>
        <dbReference type="ARBA" id="ARBA00023136"/>
    </source>
</evidence>
<keyword evidence="12" id="KW-1185">Reference proteome</keyword>
<dbReference type="SUPFAM" id="SSF48726">
    <property type="entry name" value="Immunoglobulin"/>
    <property type="match status" value="3"/>
</dbReference>
<reference evidence="13" key="1">
    <citation type="submission" date="2025-08" db="UniProtKB">
        <authorList>
            <consortium name="RefSeq"/>
        </authorList>
    </citation>
    <scope>IDENTIFICATION</scope>
</reference>
<dbReference type="Proteomes" id="UP000504612">
    <property type="component" value="Unplaced"/>
</dbReference>
<dbReference type="PROSITE" id="PS50835">
    <property type="entry name" value="IG_LIKE"/>
    <property type="match status" value="1"/>
</dbReference>
<evidence type="ECO:0000256" key="8">
    <source>
        <dbReference type="ARBA" id="ARBA00023319"/>
    </source>
</evidence>
<organism evidence="12 13">
    <name type="scientific">Notechis scutatus</name>
    <name type="common">mainland tiger snake</name>
    <dbReference type="NCBI Taxonomy" id="8663"/>
    <lineage>
        <taxon>Eukaryota</taxon>
        <taxon>Metazoa</taxon>
        <taxon>Chordata</taxon>
        <taxon>Craniata</taxon>
        <taxon>Vertebrata</taxon>
        <taxon>Euteleostomi</taxon>
        <taxon>Lepidosauria</taxon>
        <taxon>Squamata</taxon>
        <taxon>Bifurcata</taxon>
        <taxon>Unidentata</taxon>
        <taxon>Episquamata</taxon>
        <taxon>Toxicofera</taxon>
        <taxon>Serpentes</taxon>
        <taxon>Colubroidea</taxon>
        <taxon>Elapidae</taxon>
        <taxon>Hydrophiinae</taxon>
        <taxon>Notechis</taxon>
    </lineage>
</organism>
<accession>A0A6J1VC70</accession>
<dbReference type="AlphaFoldDB" id="A0A6J1VC70"/>
<proteinExistence type="inferred from homology"/>
<evidence type="ECO:0000256" key="1">
    <source>
        <dbReference type="ARBA" id="ARBA00004479"/>
    </source>
</evidence>
<dbReference type="Pfam" id="PF07686">
    <property type="entry name" value="V-set"/>
    <property type="match status" value="1"/>
</dbReference>
<name>A0A6J1VC70_9SAUR</name>
<dbReference type="InterPro" id="IPR003599">
    <property type="entry name" value="Ig_sub"/>
</dbReference>
<keyword evidence="5 10" id="KW-1133">Transmembrane helix</keyword>
<dbReference type="PANTHER" id="PTHR12035">
    <property type="entry name" value="SIALIC ACID BINDING IMMUNOGLOBULIN-LIKE LECTIN"/>
    <property type="match status" value="1"/>
</dbReference>
<dbReference type="Pfam" id="PF07679">
    <property type="entry name" value="I-set"/>
    <property type="match status" value="1"/>
</dbReference>
<keyword evidence="3" id="KW-0430">Lectin</keyword>
<dbReference type="KEGG" id="nss:113423254"/>
<dbReference type="InterPro" id="IPR036179">
    <property type="entry name" value="Ig-like_dom_sf"/>
</dbReference>
<gene>
    <name evidence="13" type="primary">LOC113423254</name>
</gene>
<dbReference type="InterPro" id="IPR007110">
    <property type="entry name" value="Ig-like_dom"/>
</dbReference>
<evidence type="ECO:0000256" key="3">
    <source>
        <dbReference type="ARBA" id="ARBA00022734"/>
    </source>
</evidence>
<keyword evidence="8" id="KW-0393">Immunoglobulin domain</keyword>
<dbReference type="InterPro" id="IPR013106">
    <property type="entry name" value="Ig_V-set"/>
</dbReference>
<keyword evidence="4" id="KW-0130">Cell adhesion</keyword>
<dbReference type="GO" id="GO:0007155">
    <property type="term" value="P:cell adhesion"/>
    <property type="evidence" value="ECO:0007669"/>
    <property type="project" value="UniProtKB-KW"/>
</dbReference>
<evidence type="ECO:0000256" key="2">
    <source>
        <dbReference type="ARBA" id="ARBA00022692"/>
    </source>
</evidence>
<dbReference type="InterPro" id="IPR013783">
    <property type="entry name" value="Ig-like_fold"/>
</dbReference>
<dbReference type="GO" id="GO:0030246">
    <property type="term" value="F:carbohydrate binding"/>
    <property type="evidence" value="ECO:0007669"/>
    <property type="project" value="UniProtKB-KW"/>
</dbReference>
<evidence type="ECO:0000313" key="13">
    <source>
        <dbReference type="RefSeq" id="XP_026540355.1"/>
    </source>
</evidence>